<protein>
    <submittedName>
        <fullName evidence="1">XRE family transcriptional regulator</fullName>
    </submittedName>
</protein>
<dbReference type="EMBL" id="QRTC01000033">
    <property type="protein sequence ID" value="RGQ39472.1"/>
    <property type="molecule type" value="Genomic_DNA"/>
</dbReference>
<dbReference type="InterPro" id="IPR001387">
    <property type="entry name" value="Cro/C1-type_HTH"/>
</dbReference>
<gene>
    <name evidence="1" type="ORF">DWY99_08915</name>
</gene>
<sequence>MALADRLNQIISEQNISKTEFAHRLGITENYVYILTGNSRPGTAQNKNISSSLAKFIALEFGYDADWVLNGDNTKK</sequence>
<organism evidence="1 2">
    <name type="scientific">[Clostridium] leptum</name>
    <dbReference type="NCBI Taxonomy" id="1535"/>
    <lineage>
        <taxon>Bacteria</taxon>
        <taxon>Bacillati</taxon>
        <taxon>Bacillota</taxon>
        <taxon>Clostridia</taxon>
        <taxon>Eubacteriales</taxon>
        <taxon>Oscillospiraceae</taxon>
        <taxon>Oscillospiraceae incertae sedis</taxon>
    </lineage>
</organism>
<proteinExistence type="predicted"/>
<evidence type="ECO:0000313" key="1">
    <source>
        <dbReference type="EMBL" id="RGQ39472.1"/>
    </source>
</evidence>
<dbReference type="InterPro" id="IPR010982">
    <property type="entry name" value="Lambda_DNA-bd_dom_sf"/>
</dbReference>
<accession>A0A412AWH7</accession>
<reference evidence="1 2" key="1">
    <citation type="submission" date="2018-08" db="EMBL/GenBank/DDBJ databases">
        <title>A genome reference for cultivated species of the human gut microbiota.</title>
        <authorList>
            <person name="Zou Y."/>
            <person name="Xue W."/>
            <person name="Luo G."/>
        </authorList>
    </citation>
    <scope>NUCLEOTIDE SEQUENCE [LARGE SCALE GENOMIC DNA]</scope>
    <source>
        <strain evidence="1 2">AF28-26</strain>
    </source>
</reference>
<comment type="caution">
    <text evidence="1">The sequence shown here is derived from an EMBL/GenBank/DDBJ whole genome shotgun (WGS) entry which is preliminary data.</text>
</comment>
<name>A0A412AWH7_9FIRM</name>
<dbReference type="Proteomes" id="UP000284751">
    <property type="component" value="Unassembled WGS sequence"/>
</dbReference>
<dbReference type="AlphaFoldDB" id="A0A412AWH7"/>
<evidence type="ECO:0000313" key="2">
    <source>
        <dbReference type="Proteomes" id="UP000284751"/>
    </source>
</evidence>
<dbReference type="CDD" id="cd00093">
    <property type="entry name" value="HTH_XRE"/>
    <property type="match status" value="1"/>
</dbReference>
<dbReference type="GO" id="GO:0003677">
    <property type="term" value="F:DNA binding"/>
    <property type="evidence" value="ECO:0007669"/>
    <property type="project" value="InterPro"/>
</dbReference>
<dbReference type="SUPFAM" id="SSF47413">
    <property type="entry name" value="lambda repressor-like DNA-binding domains"/>
    <property type="match status" value="1"/>
</dbReference>